<dbReference type="SMART" id="SM00388">
    <property type="entry name" value="HisKA"/>
    <property type="match status" value="1"/>
</dbReference>
<dbReference type="EMBL" id="NVSR01000152">
    <property type="protein sequence ID" value="PCI22987.1"/>
    <property type="molecule type" value="Genomic_DNA"/>
</dbReference>
<protein>
    <recommendedName>
        <fullName evidence="2">histidine kinase</fullName>
        <ecNumber evidence="2">2.7.13.3</ecNumber>
    </recommendedName>
</protein>
<sequence length="582" mass="66059">MSQVSDLHQANQHIQKLTAQLDSIKHIGMVLSSTLEETELLLLTIREITQLMKADRCTLYLIDEEANEIYSKVKIGNEIKEIRQTIGAGLSGWTAQQGKLINCTDAYQDSRFDPQTDSKTGYITKTVLTMPIFEPPKELGEKKLIAVVQLLNKAKELPFDSDDEALLEALCFQIAIALHNSRLFNESQEKARESEFLFKIEKSIAKTDHLDNILSELIFEVSRFLYAQAGAIFLVNKTERLKCTVGTGLQEEGVKTISLGLGEGFAGWAWKHEQPLVVSNVVEDPRFNPKMSILLGLKLDSVIVVPLNMRGKVIGVIELFNQQQGKGFRSRDLKFLHLVSHYVTHILEIFEYREQKRKKDHLSTIGKMISTVVHDLRSPVSNIKGMLDLLKGDQLDSEQRDEFSGLIDHQLNSMLTMTSEILDFAKGKSSILPRKIGINDLLRLFKNQVRGMIDEDDQYFKVTNKVGYGEIYADAERMCRVFMNIHKNACESYGEEAPYFELLVEEQEDEYCFTLRDQGPGIPEAIQDTLFESFTTYGKESGTGLGLAIVKKIIDEHRGRIQVETSDQGTAFFIYLKKYSFE</sequence>
<dbReference type="InterPro" id="IPR003661">
    <property type="entry name" value="HisK_dim/P_dom"/>
</dbReference>
<dbReference type="SUPFAM" id="SSF55781">
    <property type="entry name" value="GAF domain-like"/>
    <property type="match status" value="2"/>
</dbReference>
<evidence type="ECO:0000256" key="1">
    <source>
        <dbReference type="ARBA" id="ARBA00000085"/>
    </source>
</evidence>
<name>A0A2A4SQG6_9DELT</name>
<dbReference type="SUPFAM" id="SSF55874">
    <property type="entry name" value="ATPase domain of HSP90 chaperone/DNA topoisomerase II/histidine kinase"/>
    <property type="match status" value="1"/>
</dbReference>
<dbReference type="Gene3D" id="3.30.565.10">
    <property type="entry name" value="Histidine kinase-like ATPase, C-terminal domain"/>
    <property type="match status" value="1"/>
</dbReference>
<dbReference type="Gene3D" id="3.30.450.40">
    <property type="match status" value="2"/>
</dbReference>
<dbReference type="InterPro" id="IPR036097">
    <property type="entry name" value="HisK_dim/P_sf"/>
</dbReference>
<dbReference type="GO" id="GO:0000155">
    <property type="term" value="F:phosphorelay sensor kinase activity"/>
    <property type="evidence" value="ECO:0007669"/>
    <property type="project" value="InterPro"/>
</dbReference>
<proteinExistence type="predicted"/>
<dbReference type="InterPro" id="IPR003018">
    <property type="entry name" value="GAF"/>
</dbReference>
<dbReference type="PANTHER" id="PTHR45569:SF1">
    <property type="entry name" value="SENSOR PROTEIN KDPD"/>
    <property type="match status" value="1"/>
</dbReference>
<feature type="domain" description="Histidine kinase" evidence="4">
    <location>
        <begin position="371"/>
        <end position="580"/>
    </location>
</feature>
<comment type="caution">
    <text evidence="5">The sequence shown here is derived from an EMBL/GenBank/DDBJ whole genome shotgun (WGS) entry which is preliminary data.</text>
</comment>
<dbReference type="InterPro" id="IPR005467">
    <property type="entry name" value="His_kinase_dom"/>
</dbReference>
<evidence type="ECO:0000256" key="2">
    <source>
        <dbReference type="ARBA" id="ARBA00012438"/>
    </source>
</evidence>
<dbReference type="Proteomes" id="UP000218113">
    <property type="component" value="Unassembled WGS sequence"/>
</dbReference>
<dbReference type="AlphaFoldDB" id="A0A2A4SQG6"/>
<accession>A0A2A4SQG6</accession>
<dbReference type="Pfam" id="PF00512">
    <property type="entry name" value="HisKA"/>
    <property type="match status" value="1"/>
</dbReference>
<dbReference type="PRINTS" id="PR00344">
    <property type="entry name" value="BCTRLSENSOR"/>
</dbReference>
<evidence type="ECO:0000256" key="3">
    <source>
        <dbReference type="ARBA" id="ARBA00022553"/>
    </source>
</evidence>
<gene>
    <name evidence="5" type="ORF">COB67_13135</name>
</gene>
<dbReference type="Pfam" id="PF01590">
    <property type="entry name" value="GAF"/>
    <property type="match status" value="2"/>
</dbReference>
<dbReference type="InterPro" id="IPR004358">
    <property type="entry name" value="Sig_transdc_His_kin-like_C"/>
</dbReference>
<dbReference type="InterPro" id="IPR036890">
    <property type="entry name" value="HATPase_C_sf"/>
</dbReference>
<organism evidence="5 6">
    <name type="scientific">SAR324 cluster bacterium</name>
    <dbReference type="NCBI Taxonomy" id="2024889"/>
    <lineage>
        <taxon>Bacteria</taxon>
        <taxon>Deltaproteobacteria</taxon>
        <taxon>SAR324 cluster</taxon>
    </lineage>
</organism>
<dbReference type="PROSITE" id="PS50109">
    <property type="entry name" value="HIS_KIN"/>
    <property type="match status" value="1"/>
</dbReference>
<comment type="catalytic activity">
    <reaction evidence="1">
        <text>ATP + protein L-histidine = ADP + protein N-phospho-L-histidine.</text>
        <dbReference type="EC" id="2.7.13.3"/>
    </reaction>
</comment>
<dbReference type="PANTHER" id="PTHR45569">
    <property type="entry name" value="SENSOR PROTEIN KDPD"/>
    <property type="match status" value="1"/>
</dbReference>
<keyword evidence="3" id="KW-0597">Phosphoprotein</keyword>
<dbReference type="CDD" id="cd00082">
    <property type="entry name" value="HisKA"/>
    <property type="match status" value="1"/>
</dbReference>
<dbReference type="InterPro" id="IPR029016">
    <property type="entry name" value="GAF-like_dom_sf"/>
</dbReference>
<dbReference type="InterPro" id="IPR003594">
    <property type="entry name" value="HATPase_dom"/>
</dbReference>
<dbReference type="Pfam" id="PF02518">
    <property type="entry name" value="HATPase_c"/>
    <property type="match status" value="1"/>
</dbReference>
<dbReference type="InterPro" id="IPR052023">
    <property type="entry name" value="Histidine_kinase_KdpD"/>
</dbReference>
<dbReference type="GO" id="GO:0005886">
    <property type="term" value="C:plasma membrane"/>
    <property type="evidence" value="ECO:0007669"/>
    <property type="project" value="TreeGrafter"/>
</dbReference>
<dbReference type="SMART" id="SM00065">
    <property type="entry name" value="GAF"/>
    <property type="match status" value="2"/>
</dbReference>
<reference evidence="6" key="1">
    <citation type="submission" date="2017-08" db="EMBL/GenBank/DDBJ databases">
        <title>A dynamic microbial community with high functional redundancy inhabits the cold, oxic subseafloor aquifer.</title>
        <authorList>
            <person name="Tully B.J."/>
            <person name="Wheat C.G."/>
            <person name="Glazer B.T."/>
            <person name="Huber J.A."/>
        </authorList>
    </citation>
    <scope>NUCLEOTIDE SEQUENCE [LARGE SCALE GENOMIC DNA]</scope>
</reference>
<dbReference type="SMART" id="SM00387">
    <property type="entry name" value="HATPase_c"/>
    <property type="match status" value="1"/>
</dbReference>
<dbReference type="EC" id="2.7.13.3" evidence="2"/>
<dbReference type="SUPFAM" id="SSF47384">
    <property type="entry name" value="Homodimeric domain of signal transducing histidine kinase"/>
    <property type="match status" value="1"/>
</dbReference>
<dbReference type="Gene3D" id="1.10.287.130">
    <property type="match status" value="1"/>
</dbReference>
<evidence type="ECO:0000313" key="6">
    <source>
        <dbReference type="Proteomes" id="UP000218113"/>
    </source>
</evidence>
<evidence type="ECO:0000259" key="4">
    <source>
        <dbReference type="PROSITE" id="PS50109"/>
    </source>
</evidence>
<evidence type="ECO:0000313" key="5">
    <source>
        <dbReference type="EMBL" id="PCI22987.1"/>
    </source>
</evidence>